<dbReference type="EMBL" id="CP001110">
    <property type="protein sequence ID" value="ACF44313.1"/>
    <property type="molecule type" value="Genomic_DNA"/>
</dbReference>
<dbReference type="RefSeq" id="WP_012508792.1">
    <property type="nucleotide sequence ID" value="NC_011060.1"/>
</dbReference>
<evidence type="ECO:0000313" key="2">
    <source>
        <dbReference type="Proteomes" id="UP000002724"/>
    </source>
</evidence>
<keyword evidence="2" id="KW-1185">Reference proteome</keyword>
<name>B4SD54_PELPB</name>
<organism evidence="1 2">
    <name type="scientific">Pelodictyon phaeoclathratiforme (strain DSM 5477 / BU-1)</name>
    <dbReference type="NCBI Taxonomy" id="324925"/>
    <lineage>
        <taxon>Bacteria</taxon>
        <taxon>Pseudomonadati</taxon>
        <taxon>Chlorobiota</taxon>
        <taxon>Chlorobiia</taxon>
        <taxon>Chlorobiales</taxon>
        <taxon>Chlorobiaceae</taxon>
        <taxon>Chlorobium/Pelodictyon group</taxon>
        <taxon>Pelodictyon</taxon>
    </lineage>
</organism>
<evidence type="ECO:0000313" key="1">
    <source>
        <dbReference type="EMBL" id="ACF44313.1"/>
    </source>
</evidence>
<sequence length="102" mass="11664">MEHSQRPLGNVMQLLEELGHEVTYAYDDLIFVNDNDFLLQFANTGPTLNLFFNQSCLKKTADDVEQSIIPAADRKGLSIVKKGHYNVSEQADENLRIEFFEN</sequence>
<dbReference type="AlphaFoldDB" id="B4SD54"/>
<accession>B4SD54</accession>
<gene>
    <name evidence="1" type="ordered locus">Ppha_2106</name>
</gene>
<dbReference type="Proteomes" id="UP000002724">
    <property type="component" value="Chromosome"/>
</dbReference>
<proteinExistence type="predicted"/>
<dbReference type="KEGG" id="pph:Ppha_2106"/>
<dbReference type="OrthoDB" id="5432442at2"/>
<dbReference type="HOGENOM" id="CLU_160553_0_0_10"/>
<protein>
    <submittedName>
        <fullName evidence="1">Uncharacterized protein</fullName>
    </submittedName>
</protein>
<dbReference type="eggNOG" id="ENOG50335BP">
    <property type="taxonomic scope" value="Bacteria"/>
</dbReference>
<dbReference type="STRING" id="324925.Ppha_2106"/>
<reference evidence="1 2" key="1">
    <citation type="submission" date="2008-06" db="EMBL/GenBank/DDBJ databases">
        <title>Complete sequence of Pelodictyon phaeoclathratiforme BU-1.</title>
        <authorList>
            <consortium name="US DOE Joint Genome Institute"/>
            <person name="Lucas S."/>
            <person name="Copeland A."/>
            <person name="Lapidus A."/>
            <person name="Glavina del Rio T."/>
            <person name="Dalin E."/>
            <person name="Tice H."/>
            <person name="Bruce D."/>
            <person name="Goodwin L."/>
            <person name="Pitluck S."/>
            <person name="Schmutz J."/>
            <person name="Larimer F."/>
            <person name="Land M."/>
            <person name="Hauser L."/>
            <person name="Kyrpides N."/>
            <person name="Mikhailova N."/>
            <person name="Liu Z."/>
            <person name="Li T."/>
            <person name="Zhao F."/>
            <person name="Overmann J."/>
            <person name="Bryant D.A."/>
            <person name="Richardson P."/>
        </authorList>
    </citation>
    <scope>NUCLEOTIDE SEQUENCE [LARGE SCALE GENOMIC DNA]</scope>
    <source>
        <strain evidence="2">DSM 5477 / BU-1</strain>
    </source>
</reference>